<dbReference type="Gene3D" id="1.25.40.10">
    <property type="entry name" value="Tetratricopeptide repeat domain"/>
    <property type="match status" value="1"/>
</dbReference>
<dbReference type="STRING" id="1335048.AKL17_3067"/>
<evidence type="ECO:0000313" key="4">
    <source>
        <dbReference type="Proteomes" id="UP000076128"/>
    </source>
</evidence>
<evidence type="ECO:0000256" key="2">
    <source>
        <dbReference type="SAM" id="SignalP"/>
    </source>
</evidence>
<gene>
    <name evidence="3" type="ORF">AKL17_3067</name>
</gene>
<accession>A0A159Z6Z0</accession>
<feature type="region of interest" description="Disordered" evidence="1">
    <location>
        <begin position="243"/>
        <end position="290"/>
    </location>
</feature>
<dbReference type="EMBL" id="CP012661">
    <property type="protein sequence ID" value="AMY70300.1"/>
    <property type="molecule type" value="Genomic_DNA"/>
</dbReference>
<evidence type="ECO:0008006" key="5">
    <source>
        <dbReference type="Google" id="ProtNLM"/>
    </source>
</evidence>
<dbReference type="InterPro" id="IPR011990">
    <property type="entry name" value="TPR-like_helical_dom_sf"/>
</dbReference>
<dbReference type="Proteomes" id="UP000076128">
    <property type="component" value="Chromosome"/>
</dbReference>
<evidence type="ECO:0000256" key="1">
    <source>
        <dbReference type="SAM" id="MobiDB-lite"/>
    </source>
</evidence>
<feature type="signal peptide" evidence="2">
    <location>
        <begin position="1"/>
        <end position="24"/>
    </location>
</feature>
<feature type="compositionally biased region" description="Low complexity" evidence="1">
    <location>
        <begin position="254"/>
        <end position="276"/>
    </location>
</feature>
<dbReference type="RefSeq" id="WP_066814500.1">
    <property type="nucleotide sequence ID" value="NZ_CP012661.1"/>
</dbReference>
<evidence type="ECO:0000313" key="3">
    <source>
        <dbReference type="EMBL" id="AMY70300.1"/>
    </source>
</evidence>
<protein>
    <recommendedName>
        <fullName evidence="5">Tetratricopeptide repeat protein</fullName>
    </recommendedName>
</protein>
<proteinExistence type="predicted"/>
<dbReference type="PATRIC" id="fig|1335048.3.peg.3185"/>
<dbReference type="AlphaFoldDB" id="A0A159Z6Z0"/>
<name>A0A159Z6Z0_9RHOB</name>
<dbReference type="KEGG" id="daa:AKL17_3067"/>
<keyword evidence="4" id="KW-1185">Reference proteome</keyword>
<reference evidence="3 4" key="1">
    <citation type="submission" date="2015-09" db="EMBL/GenBank/DDBJ databases">
        <title>Complete genome sequence of Defluviimonas alba cai42t isolated from an oilfield in Xinjiang.</title>
        <authorList>
            <person name="Geng S."/>
            <person name="Pan X."/>
            <person name="Wu X."/>
        </authorList>
    </citation>
    <scope>NUCLEOTIDE SEQUENCE [LARGE SCALE GENOMIC DNA]</scope>
    <source>
        <strain evidence="4">cai42</strain>
    </source>
</reference>
<dbReference type="OrthoDB" id="7324591at2"/>
<sequence>MRAAVTRPALTLALLLALSAPALAQTFPSDQDLEALRFYTGQGDEVSAEAELRRLRSQFPGWTPPENLSTLQRSQPSTEIDLIYRRIAEGNLAGAKQAISDTRKTFPGWTPPAEMEQLLALTAAQQDFDAAVTAGQAQEAISIVRAVPELLRCDRVNNAWKTAEMQIALSDTGSALATYRGVLAACTGFAEIVATLEKASAIASPAQMQDMFALVRPRFTGNAAALDALEARLLGTAPATAATAPASAAPPPRRAAAAAPPAPAAATSSAAPRASTGTLPRQGDGRLAATRAAAQSGAWAECLARSTNPGSVELAYERAWCAYNLDRPAEALAGFTQMERARISPDLTRDARFGMALSYLDQDMTENAAQIAAATDFTREQRLTVESIILNQRGVRAYQRKDYHRAIAFFDAMEDMGKLTRDLAILRAYAYLNLDKREEAHRQFETLHRQLATKETRAGMAASR</sequence>
<organism evidence="3 4">
    <name type="scientific">Frigidibacter mobilis</name>
    <dbReference type="NCBI Taxonomy" id="1335048"/>
    <lineage>
        <taxon>Bacteria</taxon>
        <taxon>Pseudomonadati</taxon>
        <taxon>Pseudomonadota</taxon>
        <taxon>Alphaproteobacteria</taxon>
        <taxon>Rhodobacterales</taxon>
        <taxon>Paracoccaceae</taxon>
        <taxon>Frigidibacter</taxon>
    </lineage>
</organism>
<dbReference type="SUPFAM" id="SSF48452">
    <property type="entry name" value="TPR-like"/>
    <property type="match status" value="1"/>
</dbReference>
<feature type="chain" id="PRO_5007811497" description="Tetratricopeptide repeat protein" evidence="2">
    <location>
        <begin position="25"/>
        <end position="464"/>
    </location>
</feature>
<keyword evidence="2" id="KW-0732">Signal</keyword>